<feature type="binding site" evidence="9">
    <location>
        <position position="269"/>
    </location>
    <ligand>
        <name>K(+)</name>
        <dbReference type="ChEBI" id="CHEBI:29103"/>
    </ligand>
</feature>
<dbReference type="RefSeq" id="WP_263046979.1">
    <property type="nucleotide sequence ID" value="NZ_CP106738.1"/>
</dbReference>
<dbReference type="EC" id="2.7.1.15" evidence="9"/>
<feature type="binding site" evidence="9">
    <location>
        <position position="264"/>
    </location>
    <ligand>
        <name>K(+)</name>
        <dbReference type="ChEBI" id="CHEBI:29103"/>
    </ligand>
</feature>
<evidence type="ECO:0000256" key="9">
    <source>
        <dbReference type="HAMAP-Rule" id="MF_01987"/>
    </source>
</evidence>
<dbReference type="InterPro" id="IPR011611">
    <property type="entry name" value="PfkB_dom"/>
</dbReference>
<name>A0ABY6D7L1_9RHOB</name>
<dbReference type="PANTHER" id="PTHR10584">
    <property type="entry name" value="SUGAR KINASE"/>
    <property type="match status" value="1"/>
</dbReference>
<dbReference type="InterPro" id="IPR011877">
    <property type="entry name" value="Ribokinase"/>
</dbReference>
<comment type="function">
    <text evidence="9">Catalyzes the phosphorylation of ribose at O-5 in a reaction requiring ATP and magnesium. The resulting D-ribose-5-phosphate can then be used either for sythesis of nucleotides, histidine, and tryptophan, or as a component of the pentose phosphate pathway.</text>
</comment>
<dbReference type="HAMAP" id="MF_01987">
    <property type="entry name" value="Ribokinase"/>
    <property type="match status" value="1"/>
</dbReference>
<evidence type="ECO:0000256" key="6">
    <source>
        <dbReference type="ARBA" id="ARBA00022842"/>
    </source>
</evidence>
<evidence type="ECO:0000256" key="7">
    <source>
        <dbReference type="ARBA" id="ARBA00022958"/>
    </source>
</evidence>
<keyword evidence="8 9" id="KW-0119">Carbohydrate metabolism</keyword>
<feature type="binding site" evidence="9">
    <location>
        <position position="234"/>
    </location>
    <ligand>
        <name>substrate</name>
    </ligand>
</feature>
<evidence type="ECO:0000256" key="5">
    <source>
        <dbReference type="ARBA" id="ARBA00022840"/>
    </source>
</evidence>
<dbReference type="InterPro" id="IPR002139">
    <property type="entry name" value="Ribo/fructo_kinase"/>
</dbReference>
<feature type="domain" description="Carbohydrate kinase PfkB" evidence="10">
    <location>
        <begin position="6"/>
        <end position="276"/>
    </location>
</feature>
<comment type="cofactor">
    <cofactor evidence="9">
        <name>Mg(2+)</name>
        <dbReference type="ChEBI" id="CHEBI:18420"/>
    </cofactor>
    <text evidence="9">Requires a divalent cation, most likely magnesium in vivo, as an electrophilic catalyst to aid phosphoryl group transfer. It is the chelate of the metal and the nucleotide that is the actual substrate.</text>
</comment>
<feature type="binding site" evidence="9">
    <location>
        <begin position="201"/>
        <end position="206"/>
    </location>
    <ligand>
        <name>ATP</name>
        <dbReference type="ChEBI" id="CHEBI:30616"/>
    </ligand>
</feature>
<evidence type="ECO:0000313" key="11">
    <source>
        <dbReference type="EMBL" id="UXX81894.1"/>
    </source>
</evidence>
<keyword evidence="1 9" id="KW-0808">Transferase</keyword>
<feature type="binding site" evidence="9">
    <location>
        <position position="267"/>
    </location>
    <ligand>
        <name>K(+)</name>
        <dbReference type="ChEBI" id="CHEBI:29103"/>
    </ligand>
</feature>
<organism evidence="11 12">
    <name type="scientific">Roseovarius pelagicus</name>
    <dbReference type="NCBI Taxonomy" id="2980108"/>
    <lineage>
        <taxon>Bacteria</taxon>
        <taxon>Pseudomonadati</taxon>
        <taxon>Pseudomonadota</taxon>
        <taxon>Alphaproteobacteria</taxon>
        <taxon>Rhodobacterales</taxon>
        <taxon>Roseobacteraceae</taxon>
        <taxon>Roseovarius</taxon>
    </lineage>
</organism>
<dbReference type="PRINTS" id="PR00990">
    <property type="entry name" value="RIBOKINASE"/>
</dbReference>
<evidence type="ECO:0000256" key="3">
    <source>
        <dbReference type="ARBA" id="ARBA00022741"/>
    </source>
</evidence>
<comment type="pathway">
    <text evidence="9">Carbohydrate metabolism; D-ribose degradation; D-ribose 5-phosphate from beta-D-ribopyranose: step 2/2.</text>
</comment>
<comment type="subunit">
    <text evidence="9">Homodimer.</text>
</comment>
<comment type="activity regulation">
    <text evidence="9">Activated by a monovalent cation that binds near, but not in, the active site. The most likely occupant of the site in vivo is potassium. Ion binding induces a conformational change that may alter substrate affinity.</text>
</comment>
<evidence type="ECO:0000259" key="10">
    <source>
        <dbReference type="Pfam" id="PF00294"/>
    </source>
</evidence>
<sequence>MTVYNLGSINADRFYRVPHLPQPGETLAAAAHFSGLGGKGANQSVAAALAGAEVVHIGAVGADGGWMVDLLNGYGVGTRHIAVKPAPSGHAIITVDDQGENAIVLYPGANRTVEEEQVTKALAEAGRGDWLMMQNETNCQVEAALSARERGAKVAYSAAPFDPEAVRAVTPLIDLLILNEVEAAQLETGAQGMSTLRTIITKGAAGAVFLEQGKAPVEVPAFAVPVVDTTGAGDTFAGYTVAALAQGMDVPQALRQASAAAALMVQRKGTAEAIPTLPEVHRFLGQ</sequence>
<keyword evidence="7 9" id="KW-0630">Potassium</keyword>
<evidence type="ECO:0000313" key="12">
    <source>
        <dbReference type="Proteomes" id="UP001064087"/>
    </source>
</evidence>
<dbReference type="InterPro" id="IPR029056">
    <property type="entry name" value="Ribokinase-like"/>
</dbReference>
<keyword evidence="3 9" id="KW-0547">Nucleotide-binding</keyword>
<evidence type="ECO:0000256" key="1">
    <source>
        <dbReference type="ARBA" id="ARBA00022679"/>
    </source>
</evidence>
<evidence type="ECO:0000256" key="4">
    <source>
        <dbReference type="ARBA" id="ARBA00022777"/>
    </source>
</evidence>
<comment type="catalytic activity">
    <reaction evidence="9">
        <text>D-ribose + ATP = D-ribose 5-phosphate + ADP + H(+)</text>
        <dbReference type="Rhea" id="RHEA:13697"/>
        <dbReference type="ChEBI" id="CHEBI:15378"/>
        <dbReference type="ChEBI" id="CHEBI:30616"/>
        <dbReference type="ChEBI" id="CHEBI:47013"/>
        <dbReference type="ChEBI" id="CHEBI:78346"/>
        <dbReference type="ChEBI" id="CHEBI:456216"/>
        <dbReference type="EC" id="2.7.1.15"/>
    </reaction>
</comment>
<dbReference type="EMBL" id="CP106738">
    <property type="protein sequence ID" value="UXX81894.1"/>
    <property type="molecule type" value="Genomic_DNA"/>
</dbReference>
<evidence type="ECO:0000256" key="8">
    <source>
        <dbReference type="ARBA" id="ARBA00023277"/>
    </source>
</evidence>
<comment type="similarity">
    <text evidence="9">Belongs to the carbohydrate kinase PfkB family. Ribokinase subfamily.</text>
</comment>
<feature type="active site" description="Proton acceptor" evidence="9">
    <location>
        <position position="234"/>
    </location>
</feature>
<keyword evidence="6 9" id="KW-0460">Magnesium</keyword>
<feature type="binding site" evidence="9">
    <location>
        <position position="230"/>
    </location>
    <ligand>
        <name>K(+)</name>
        <dbReference type="ChEBI" id="CHEBI:29103"/>
    </ligand>
</feature>
<dbReference type="SUPFAM" id="SSF53613">
    <property type="entry name" value="Ribokinase-like"/>
    <property type="match status" value="1"/>
</dbReference>
<feature type="binding site" evidence="9">
    <location>
        <begin position="233"/>
        <end position="234"/>
    </location>
    <ligand>
        <name>ATP</name>
        <dbReference type="ChEBI" id="CHEBI:30616"/>
    </ligand>
</feature>
<comment type="subcellular location">
    <subcellularLocation>
        <location evidence="9">Cytoplasm</location>
    </subcellularLocation>
</comment>
<protein>
    <recommendedName>
        <fullName evidence="9">Ribokinase</fullName>
        <shortName evidence="9">RK</shortName>
        <ecNumber evidence="9">2.7.1.15</ecNumber>
    </recommendedName>
</protein>
<keyword evidence="5 9" id="KW-0067">ATP-binding</keyword>
<proteinExistence type="inferred from homology"/>
<reference evidence="11" key="1">
    <citation type="submission" date="2022-10" db="EMBL/GenBank/DDBJ databases">
        <title>Roseovarius pelagicus sp. nov., isolated from Arctic seawater.</title>
        <authorList>
            <person name="Hong Y.W."/>
            <person name="Hwang C.Y."/>
        </authorList>
    </citation>
    <scope>NUCLEOTIDE SEQUENCE</scope>
    <source>
        <strain evidence="11">HL-MP18</strain>
    </source>
</reference>
<evidence type="ECO:0000256" key="2">
    <source>
        <dbReference type="ARBA" id="ARBA00022723"/>
    </source>
</evidence>
<comment type="caution">
    <text evidence="9">Lacks conserved residue(s) required for the propagation of feature annotation.</text>
</comment>
<keyword evidence="2 9" id="KW-0479">Metal-binding</keyword>
<dbReference type="PANTHER" id="PTHR10584:SF166">
    <property type="entry name" value="RIBOKINASE"/>
    <property type="match status" value="1"/>
</dbReference>
<dbReference type="Proteomes" id="UP001064087">
    <property type="component" value="Chromosome"/>
</dbReference>
<dbReference type="CDD" id="cd01174">
    <property type="entry name" value="ribokinase"/>
    <property type="match status" value="1"/>
</dbReference>
<feature type="binding site" evidence="9">
    <location>
        <position position="179"/>
    </location>
    <ligand>
        <name>ATP</name>
        <dbReference type="ChEBI" id="CHEBI:30616"/>
    </ligand>
</feature>
<keyword evidence="12" id="KW-1185">Reference proteome</keyword>
<feature type="binding site" evidence="9">
    <location>
        <begin position="10"/>
        <end position="12"/>
    </location>
    <ligand>
        <name>substrate</name>
    </ligand>
</feature>
<gene>
    <name evidence="9" type="primary">rbsK</name>
    <name evidence="11" type="ORF">N7U68_12250</name>
</gene>
<feature type="binding site" evidence="9">
    <location>
        <position position="136"/>
    </location>
    <ligand>
        <name>substrate</name>
    </ligand>
</feature>
<feature type="binding site" evidence="9">
    <location>
        <begin position="38"/>
        <end position="42"/>
    </location>
    <ligand>
        <name>substrate</name>
    </ligand>
</feature>
<accession>A0ABY6D7L1</accession>
<keyword evidence="4 9" id="KW-0418">Kinase</keyword>
<dbReference type="Gene3D" id="3.40.1190.20">
    <property type="match status" value="1"/>
</dbReference>
<feature type="binding site" evidence="9">
    <location>
        <position position="228"/>
    </location>
    <ligand>
        <name>K(+)</name>
        <dbReference type="ChEBI" id="CHEBI:29103"/>
    </ligand>
</feature>
<keyword evidence="9" id="KW-0963">Cytoplasm</keyword>
<dbReference type="Pfam" id="PF00294">
    <property type="entry name" value="PfkB"/>
    <property type="match status" value="1"/>
</dbReference>